<dbReference type="Pfam" id="PF07691">
    <property type="entry name" value="PA14"/>
    <property type="match status" value="1"/>
</dbReference>
<dbReference type="InterPro" id="IPR011658">
    <property type="entry name" value="PA14_dom"/>
</dbReference>
<accession>A0A8J7YN59</accession>
<dbReference type="Gene3D" id="2.60.40.10">
    <property type="entry name" value="Immunoglobulins"/>
    <property type="match status" value="2"/>
</dbReference>
<comment type="caution">
    <text evidence="8">The sequence shown here is derived from an EMBL/GenBank/DDBJ whole genome shotgun (WGS) entry which is preliminary data.</text>
</comment>
<feature type="domain" description="G8" evidence="6">
    <location>
        <begin position="79"/>
        <end position="201"/>
    </location>
</feature>
<feature type="compositionally biased region" description="Basic and acidic residues" evidence="4">
    <location>
        <begin position="1"/>
        <end position="12"/>
    </location>
</feature>
<reference evidence="8" key="1">
    <citation type="submission" date="2021-06" db="EMBL/GenBank/DDBJ databases">
        <title>Halomicroarcula sp. F24A a new haloarchaeum isolated from saline soil.</title>
        <authorList>
            <person name="Duran-Viseras A."/>
            <person name="Sanchez-Porro C."/>
            <person name="Ventosa A."/>
        </authorList>
    </citation>
    <scope>NUCLEOTIDE SEQUENCE</scope>
    <source>
        <strain evidence="8">F24A</strain>
    </source>
</reference>
<dbReference type="PROSITE" id="PS51484">
    <property type="entry name" value="G8"/>
    <property type="match status" value="1"/>
</dbReference>
<dbReference type="EMBL" id="RKLQ01000002">
    <property type="protein sequence ID" value="MBX0304821.1"/>
    <property type="molecule type" value="Genomic_DNA"/>
</dbReference>
<dbReference type="SMART" id="SM00089">
    <property type="entry name" value="PKD"/>
    <property type="match status" value="2"/>
</dbReference>
<feature type="compositionally biased region" description="Low complexity" evidence="4">
    <location>
        <begin position="773"/>
        <end position="788"/>
    </location>
</feature>
<dbReference type="PROSITE" id="PS51820">
    <property type="entry name" value="PA14"/>
    <property type="match status" value="1"/>
</dbReference>
<feature type="region of interest" description="Disordered" evidence="4">
    <location>
        <begin position="1026"/>
        <end position="1050"/>
    </location>
</feature>
<evidence type="ECO:0000259" key="7">
    <source>
        <dbReference type="PROSITE" id="PS51820"/>
    </source>
</evidence>
<dbReference type="PROSITE" id="PS51318">
    <property type="entry name" value="TAT"/>
    <property type="match status" value="1"/>
</dbReference>
<feature type="domain" description="PA14" evidence="7">
    <location>
        <begin position="863"/>
        <end position="1011"/>
    </location>
</feature>
<keyword evidence="2" id="KW-0732">Signal</keyword>
<evidence type="ECO:0000313" key="8">
    <source>
        <dbReference type="EMBL" id="MBX0304821.1"/>
    </source>
</evidence>
<dbReference type="InterPro" id="IPR013783">
    <property type="entry name" value="Ig-like_fold"/>
</dbReference>
<dbReference type="InterPro" id="IPR035986">
    <property type="entry name" value="PKD_dom_sf"/>
</dbReference>
<organism evidence="8 9">
    <name type="scientific">Haloarcula salinisoli</name>
    <dbReference type="NCBI Taxonomy" id="2487746"/>
    <lineage>
        <taxon>Archaea</taxon>
        <taxon>Methanobacteriati</taxon>
        <taxon>Methanobacteriota</taxon>
        <taxon>Stenosarchaea group</taxon>
        <taxon>Halobacteria</taxon>
        <taxon>Halobacteriales</taxon>
        <taxon>Haloarculaceae</taxon>
        <taxon>Haloarcula</taxon>
    </lineage>
</organism>
<dbReference type="PROSITE" id="PS50093">
    <property type="entry name" value="PKD"/>
    <property type="match status" value="2"/>
</dbReference>
<dbReference type="SMART" id="SM01225">
    <property type="entry name" value="G8"/>
    <property type="match status" value="1"/>
</dbReference>
<evidence type="ECO:0000313" key="9">
    <source>
        <dbReference type="Proteomes" id="UP000783863"/>
    </source>
</evidence>
<keyword evidence="3" id="KW-0677">Repeat</keyword>
<gene>
    <name evidence="8" type="ORF">EGD98_14190</name>
</gene>
<dbReference type="PANTHER" id="PTHR46769:SF2">
    <property type="entry name" value="FIBROCYSTIN-L ISOFORM 2 PRECURSOR-RELATED"/>
    <property type="match status" value="1"/>
</dbReference>
<dbReference type="InterPro" id="IPR037524">
    <property type="entry name" value="PA14/GLEYA"/>
</dbReference>
<dbReference type="InterPro" id="IPR018247">
    <property type="entry name" value="EF_Hand_1_Ca_BS"/>
</dbReference>
<dbReference type="SUPFAM" id="SSF49299">
    <property type="entry name" value="PKD domain"/>
    <property type="match status" value="2"/>
</dbReference>
<sequence length="1251" mass="135138">MTEQTPDERGVDSTEDTESGSLRQSRRSLLASMGVGVAGLALGGVTGSAEATEEPAAEYADSSSPATTATSDGSWSDGATWDNGVPTAGQAVRIDPDVTITVDSVTEKIKTLDVAGTLEFATDTDSNLRVETIVTRPDSTMHIGTESDPISPDSEARITIVHHEDISEKDNDPERISKGLITMGELEIHGAEKTSWTELASAPKSGDTKLELPEAPTNWNEGDEIVVPGLDPKENEDEERTIASVSGAAVELDEPLEHDHVPPENKLDVELTAYALNLTRNVVMESEVQERDPDKEARINRQGHMMVMQPAQSLHNFRTIHLGRTNKDFKFDKQPIDEESLNGDEPNPKSRYSVHFHRTGLGAEPHEVSGVVAQNSPGWGIVNHHSHANVRDSITYQVYGSGFVTESGPERGSFKRCFALRSRGSDFKGYLQTRLGHEDFGHEGHGFWFQGPGVAMEDCVAAGHDKYAYAMYGEMLDPGHSSGGGNYPNELAIEDGLLPEDADPDGTSKSKYLPFKSFTRNTAFASGGGLDYVEFDGKSEVKKSVVDTFTVYNIYAYGKYGRYGGNRMGEGGKCAITQRYADYLHVKNPQLCNNDVGGGHGFRPNFYPRFSEIEGGIIEGFDVGVQSLFMWNHSIEDITFYDNGDDIHVTRIGDEWKDVHMKNIDFGAESGRGLDLNFSWGSTHPYKMFGQDLTIDLDGERVYLDQQDPDFVPFENPGDVDRLKSKGDVPGIFGLSSLDEVKSEIPGKTNAELQAEYGTSIFNELTPPEAESHPNVSGGVVGGSNESPSGDVTVDPAAMTGESVTAEVTGLSDADGSIDRVFWTYGDGQRSNGESMTTSFEEAGEHEITAHIIDDDGASELVSETVGVVDELEPSTNPGPVSPGVKYDVSDNIDPGSGGSGVHDQINLGVVGSPNEKDITYEGYLQVPESGAYRFTFIVNEKGTVYIDGTEVTGAQEEYDTTNTSTGHIGLEAGLHEIRVEYSEFGASHALEVRMDGGGMSGEIPADALYHEDEDGEVITDMPRATFSTTDEGGRTVSFDASGSNSPEGSISSYEWDFGDGSTASGETVEHTYDTGGFYDVALTVTDDADQTGDITKEVEVGEIHEIVIDGLDDQESDYELSVSGTLKKGEDASVVDTIDESTVSAEIGGAQDNYHYGGEVTSWSLDKDIPVKITIDGEEVDPSTLGESDEPESISEAFDEDDDGEMDDDEILDAVEYWQDEEPVPGIGGEIIDDQKILDLVESWQGGGDK</sequence>
<dbReference type="Proteomes" id="UP000783863">
    <property type="component" value="Unassembled WGS sequence"/>
</dbReference>
<evidence type="ECO:0000256" key="1">
    <source>
        <dbReference type="ARBA" id="ARBA00004196"/>
    </source>
</evidence>
<feature type="domain" description="PKD" evidence="5">
    <location>
        <begin position="1020"/>
        <end position="1101"/>
    </location>
</feature>
<feature type="region of interest" description="Disordered" evidence="4">
    <location>
        <begin position="202"/>
        <end position="235"/>
    </location>
</feature>
<evidence type="ECO:0000256" key="2">
    <source>
        <dbReference type="ARBA" id="ARBA00022729"/>
    </source>
</evidence>
<feature type="compositionally biased region" description="Low complexity" evidence="4">
    <location>
        <begin position="57"/>
        <end position="74"/>
    </location>
</feature>
<dbReference type="PANTHER" id="PTHR46769">
    <property type="entry name" value="POLYCYSTIC KIDNEY AND HEPATIC DISEASE 1 (AUTOSOMAL RECESSIVE)-LIKE 1"/>
    <property type="match status" value="1"/>
</dbReference>
<dbReference type="InterPro" id="IPR019316">
    <property type="entry name" value="G8_domain"/>
</dbReference>
<dbReference type="PROSITE" id="PS00018">
    <property type="entry name" value="EF_HAND_1"/>
    <property type="match status" value="1"/>
</dbReference>
<evidence type="ECO:0000259" key="5">
    <source>
        <dbReference type="PROSITE" id="PS50093"/>
    </source>
</evidence>
<feature type="region of interest" description="Disordered" evidence="4">
    <location>
        <begin position="1"/>
        <end position="27"/>
    </location>
</feature>
<dbReference type="Gene3D" id="2.60.120.380">
    <property type="match status" value="1"/>
</dbReference>
<feature type="domain" description="PKD" evidence="5">
    <location>
        <begin position="823"/>
        <end position="868"/>
    </location>
</feature>
<dbReference type="Pfam" id="PF18911">
    <property type="entry name" value="PKD_4"/>
    <property type="match status" value="2"/>
</dbReference>
<dbReference type="InterPro" id="IPR000601">
    <property type="entry name" value="PKD_dom"/>
</dbReference>
<comment type="subcellular location">
    <subcellularLocation>
        <location evidence="1">Cell envelope</location>
    </subcellularLocation>
</comment>
<dbReference type="CDD" id="cd00146">
    <property type="entry name" value="PKD"/>
    <property type="match status" value="2"/>
</dbReference>
<proteinExistence type="predicted"/>
<feature type="region of interest" description="Disordered" evidence="4">
    <location>
        <begin position="1179"/>
        <end position="1208"/>
    </location>
</feature>
<feature type="region of interest" description="Disordered" evidence="4">
    <location>
        <begin position="46"/>
        <end position="89"/>
    </location>
</feature>
<dbReference type="RefSeq" id="WP_220589017.1">
    <property type="nucleotide sequence ID" value="NZ_RKLQ01000002.1"/>
</dbReference>
<evidence type="ECO:0000259" key="6">
    <source>
        <dbReference type="PROSITE" id="PS51484"/>
    </source>
</evidence>
<feature type="region of interest" description="Disordered" evidence="4">
    <location>
        <begin position="767"/>
        <end position="788"/>
    </location>
</feature>
<dbReference type="InterPro" id="IPR006311">
    <property type="entry name" value="TAT_signal"/>
</dbReference>
<protein>
    <submittedName>
        <fullName evidence="8">PKD domain-containing protein</fullName>
    </submittedName>
</protein>
<name>A0A8J7YN59_9EURY</name>
<keyword evidence="9" id="KW-1185">Reference proteome</keyword>
<dbReference type="InterPro" id="IPR022409">
    <property type="entry name" value="PKD/Chitinase_dom"/>
</dbReference>
<dbReference type="AlphaFoldDB" id="A0A8J7YN59"/>
<dbReference type="Pfam" id="PF10162">
    <property type="entry name" value="G8"/>
    <property type="match status" value="1"/>
</dbReference>
<dbReference type="InterPro" id="IPR052387">
    <property type="entry name" value="Fibrocystin"/>
</dbReference>
<evidence type="ECO:0000256" key="3">
    <source>
        <dbReference type="ARBA" id="ARBA00022737"/>
    </source>
</evidence>
<dbReference type="SMART" id="SM00758">
    <property type="entry name" value="PA14"/>
    <property type="match status" value="1"/>
</dbReference>
<evidence type="ECO:0000256" key="4">
    <source>
        <dbReference type="SAM" id="MobiDB-lite"/>
    </source>
</evidence>